<dbReference type="Pfam" id="PF14487">
    <property type="entry name" value="DarT"/>
    <property type="match status" value="1"/>
</dbReference>
<evidence type="ECO:0000313" key="8">
    <source>
        <dbReference type="EMBL" id="MFC6333318.1"/>
    </source>
</evidence>
<keyword evidence="1 6" id="KW-1277">Toxin-antitoxin system</keyword>
<reference evidence="9" key="1">
    <citation type="journal article" date="2019" name="Int. J. Syst. Evol. Microbiol.">
        <title>The Global Catalogue of Microorganisms (GCM) 10K type strain sequencing project: providing services to taxonomists for standard genome sequencing and annotation.</title>
        <authorList>
            <consortium name="The Broad Institute Genomics Platform"/>
            <consortium name="The Broad Institute Genome Sequencing Center for Infectious Disease"/>
            <person name="Wu L."/>
            <person name="Ma J."/>
        </authorList>
    </citation>
    <scope>NUCLEOTIDE SEQUENCE [LARGE SCALE GENOMIC DNA]</scope>
    <source>
        <strain evidence="9">PCU 280</strain>
    </source>
</reference>
<evidence type="ECO:0000256" key="5">
    <source>
        <dbReference type="ARBA" id="ARBA00023125"/>
    </source>
</evidence>
<proteinExistence type="inferred from homology"/>
<dbReference type="InterPro" id="IPR029494">
    <property type="entry name" value="DarT"/>
</dbReference>
<evidence type="ECO:0000259" key="7">
    <source>
        <dbReference type="PROSITE" id="PS52018"/>
    </source>
</evidence>
<comment type="caution">
    <text evidence="6">Lacks conserved residue(s) required for the propagation of feature annotation.</text>
</comment>
<gene>
    <name evidence="8" type="ORF">ACFP56_11875</name>
</gene>
<dbReference type="RefSeq" id="WP_379234693.1">
    <property type="nucleotide sequence ID" value="NZ_JBHSTE010000004.1"/>
</dbReference>
<evidence type="ECO:0000256" key="1">
    <source>
        <dbReference type="ARBA" id="ARBA00022649"/>
    </source>
</evidence>
<keyword evidence="2 6" id="KW-0328">Glycosyltransferase</keyword>
<feature type="domain" description="DarT" evidence="7">
    <location>
        <begin position="10"/>
        <end position="196"/>
    </location>
</feature>
<organism evidence="8 9">
    <name type="scientific">Paenibacillus septentrionalis</name>
    <dbReference type="NCBI Taxonomy" id="429342"/>
    <lineage>
        <taxon>Bacteria</taxon>
        <taxon>Bacillati</taxon>
        <taxon>Bacillota</taxon>
        <taxon>Bacilli</taxon>
        <taxon>Bacillales</taxon>
        <taxon>Paenibacillaceae</taxon>
        <taxon>Paenibacillus</taxon>
    </lineage>
</organism>
<evidence type="ECO:0000256" key="2">
    <source>
        <dbReference type="ARBA" id="ARBA00022676"/>
    </source>
</evidence>
<keyword evidence="9" id="KW-1185">Reference proteome</keyword>
<comment type="similarity">
    <text evidence="6">Belongs to the DarT ADP-ribosyltransferase family.</text>
</comment>
<dbReference type="PROSITE" id="PS52018">
    <property type="entry name" value="DART"/>
    <property type="match status" value="1"/>
</dbReference>
<feature type="active site" evidence="6">
    <location>
        <position position="148"/>
    </location>
</feature>
<protein>
    <submittedName>
        <fullName evidence="8">DarT ssDNA thymidine ADP-ribosyltransferase family protein</fullName>
    </submittedName>
</protein>
<evidence type="ECO:0000256" key="3">
    <source>
        <dbReference type="ARBA" id="ARBA00022679"/>
    </source>
</evidence>
<feature type="active site" description="Proton acceptor" evidence="6">
    <location>
        <position position="54"/>
    </location>
</feature>
<name>A0ABW1V5T7_9BACL</name>
<feature type="binding site" evidence="6">
    <location>
        <begin position="14"/>
        <end position="16"/>
    </location>
    <ligand>
        <name>NAD(+)</name>
        <dbReference type="ChEBI" id="CHEBI:57540"/>
    </ligand>
</feature>
<feature type="binding site" evidence="6">
    <location>
        <position position="54"/>
    </location>
    <ligand>
        <name>NAD(+)</name>
        <dbReference type="ChEBI" id="CHEBI:57540"/>
    </ligand>
</feature>
<sequence length="196" mass="22525">MGIESAKSGKLLYHLTKLKNLPSIFENGLVARQTLLENRAAFDDIADSEIISKRTQLGLDKYVPFHFHPFSAFDVAVKSTYGNDEFVYICISRDGARFNKFKILPMHPLSMQDCALYEYDEGFGIIDWDVLTQKGLSDEYSKRVKMAECLTDLVIPAAYFQSIAVKNEQTKEIVEELCRKYNLKPNSPYVNIRTWF</sequence>
<evidence type="ECO:0000256" key="4">
    <source>
        <dbReference type="ARBA" id="ARBA00022695"/>
    </source>
</evidence>
<dbReference type="EMBL" id="JBHSTE010000004">
    <property type="protein sequence ID" value="MFC6333318.1"/>
    <property type="molecule type" value="Genomic_DNA"/>
</dbReference>
<keyword evidence="4 6" id="KW-0548">Nucleotidyltransferase</keyword>
<evidence type="ECO:0000256" key="6">
    <source>
        <dbReference type="PROSITE-ProRule" id="PRU01362"/>
    </source>
</evidence>
<comment type="catalytic activity">
    <reaction evidence="6">
        <text>a thymidine in DNA + NAD(+) = an N-(ADP-alpha-D-ribosyl)-thymidine in DNA + nicotinamide + H(+)</text>
        <dbReference type="Rhea" id="RHEA:71651"/>
        <dbReference type="Rhea" id="RHEA-COMP:13556"/>
        <dbReference type="Rhea" id="RHEA-COMP:18051"/>
        <dbReference type="ChEBI" id="CHEBI:15378"/>
        <dbReference type="ChEBI" id="CHEBI:17154"/>
        <dbReference type="ChEBI" id="CHEBI:57540"/>
        <dbReference type="ChEBI" id="CHEBI:137386"/>
        <dbReference type="ChEBI" id="CHEBI:191199"/>
    </reaction>
</comment>
<comment type="caution">
    <text evidence="8">The sequence shown here is derived from an EMBL/GenBank/DDBJ whole genome shotgun (WGS) entry which is preliminary data.</text>
</comment>
<accession>A0ABW1V5T7</accession>
<keyword evidence="5 6" id="KW-0238">DNA-binding</keyword>
<keyword evidence="3 6" id="KW-0808">Transferase</keyword>
<dbReference type="Proteomes" id="UP001596233">
    <property type="component" value="Unassembled WGS sequence"/>
</dbReference>
<evidence type="ECO:0000313" key="9">
    <source>
        <dbReference type="Proteomes" id="UP001596233"/>
    </source>
</evidence>